<feature type="transmembrane region" description="Helical" evidence="6">
    <location>
        <begin position="282"/>
        <end position="302"/>
    </location>
</feature>
<dbReference type="Pfam" id="PF00375">
    <property type="entry name" value="SDF"/>
    <property type="match status" value="1"/>
</dbReference>
<feature type="transmembrane region" description="Helical" evidence="6">
    <location>
        <begin position="247"/>
        <end position="270"/>
    </location>
</feature>
<keyword evidence="3 6" id="KW-0812">Transmembrane</keyword>
<dbReference type="SUPFAM" id="SSF118215">
    <property type="entry name" value="Proton glutamate symport protein"/>
    <property type="match status" value="1"/>
</dbReference>
<dbReference type="AlphaFoldDB" id="A0A1G8ZK77"/>
<feature type="transmembrane region" description="Helical" evidence="6">
    <location>
        <begin position="353"/>
        <end position="383"/>
    </location>
</feature>
<dbReference type="Proteomes" id="UP000182836">
    <property type="component" value="Unassembled WGS sequence"/>
</dbReference>
<feature type="transmembrane region" description="Helical" evidence="6">
    <location>
        <begin position="79"/>
        <end position="101"/>
    </location>
</feature>
<dbReference type="InterPro" id="IPR001991">
    <property type="entry name" value="Na-dicarboxylate_symporter"/>
</dbReference>
<evidence type="ECO:0000256" key="2">
    <source>
        <dbReference type="ARBA" id="ARBA00022448"/>
    </source>
</evidence>
<evidence type="ECO:0000256" key="6">
    <source>
        <dbReference type="SAM" id="Phobius"/>
    </source>
</evidence>
<dbReference type="GO" id="GO:0005886">
    <property type="term" value="C:plasma membrane"/>
    <property type="evidence" value="ECO:0007669"/>
    <property type="project" value="TreeGrafter"/>
</dbReference>
<feature type="transmembrane region" description="Helical" evidence="6">
    <location>
        <begin position="113"/>
        <end position="134"/>
    </location>
</feature>
<evidence type="ECO:0000256" key="5">
    <source>
        <dbReference type="ARBA" id="ARBA00023136"/>
    </source>
</evidence>
<keyword evidence="2" id="KW-0813">Transport</keyword>
<evidence type="ECO:0000313" key="7">
    <source>
        <dbReference type="EMBL" id="SDK15441.1"/>
    </source>
</evidence>
<dbReference type="Gene3D" id="1.10.3860.10">
    <property type="entry name" value="Sodium:dicarboxylate symporter"/>
    <property type="match status" value="1"/>
</dbReference>
<comment type="subcellular location">
    <subcellularLocation>
        <location evidence="1">Membrane</location>
        <topology evidence="1">Multi-pass membrane protein</topology>
    </subcellularLocation>
</comment>
<keyword evidence="4 6" id="KW-1133">Transmembrane helix</keyword>
<evidence type="ECO:0000256" key="1">
    <source>
        <dbReference type="ARBA" id="ARBA00004141"/>
    </source>
</evidence>
<name>A0A1G8ZK77_ANEMI</name>
<keyword evidence="5 6" id="KW-0472">Membrane</keyword>
<feature type="transmembrane region" description="Helical" evidence="6">
    <location>
        <begin position="212"/>
        <end position="235"/>
    </location>
</feature>
<dbReference type="FunFam" id="1.10.3860.10:FF:000007">
    <property type="entry name" value="Dicarboxylate/amino acid:cation symporter"/>
    <property type="match status" value="1"/>
</dbReference>
<evidence type="ECO:0000256" key="3">
    <source>
        <dbReference type="ARBA" id="ARBA00022692"/>
    </source>
</evidence>
<accession>A0A1G8ZK77</accession>
<dbReference type="GO" id="GO:0032329">
    <property type="term" value="P:serine transport"/>
    <property type="evidence" value="ECO:0007669"/>
    <property type="project" value="TreeGrafter"/>
</dbReference>
<feature type="transmembrane region" description="Helical" evidence="6">
    <location>
        <begin position="54"/>
        <end position="73"/>
    </location>
</feature>
<dbReference type="EMBL" id="FNED01000041">
    <property type="protein sequence ID" value="SDK15441.1"/>
    <property type="molecule type" value="Genomic_DNA"/>
</dbReference>
<dbReference type="InterPro" id="IPR036458">
    <property type="entry name" value="Na:dicarbo_symporter_sf"/>
</dbReference>
<protein>
    <submittedName>
        <fullName evidence="7">Na+/H+-dicarboxylate symporter</fullName>
    </submittedName>
</protein>
<evidence type="ECO:0000256" key="4">
    <source>
        <dbReference type="ARBA" id="ARBA00022989"/>
    </source>
</evidence>
<gene>
    <name evidence="7" type="ORF">SAMN04487909_14133</name>
</gene>
<evidence type="ECO:0000313" key="8">
    <source>
        <dbReference type="Proteomes" id="UP000182836"/>
    </source>
</evidence>
<sequence length="435" mass="45737">MSLYCILMSISRKHINVIYKAKIPLAGVYTVHWTGINKIEGVEKMKRLGLLPKLLLAILLGICIGTVSPKLVIEITATFNGIFGNFLGFVIPLIIIGFVAPGIGELGRGAGKLLVITAGIAYASTIVAGLIAYITGSAVLPNILEVGSMSMSAKNPEESLVAPLFKVGMPPIMDVMTALLLAFTLGLGIAAIKGDTLKKLMDDFQQIVEKLITGLIIPLLPLHIMGIFANMTYAGQVATIMSVFAKVFVMIIVLHIVILLVQYLLGGAVAGGNPFRLLKNMMPAYFTAIGTQSSAATIPVTLRQTKKNGVQEGPADFVVPLCATIHLSGSTITLVSCAMAVMMLNGMNTSFGALFPFILMLGVTMVAAPGVPGGAVMAALGLLESMLHFDPTLTSLMIALYLAQDSFGTACNVTGDGAIALMVNKISGNKLTPQE</sequence>
<feature type="transmembrane region" description="Helical" evidence="6">
    <location>
        <begin position="317"/>
        <end position="341"/>
    </location>
</feature>
<proteinExistence type="predicted"/>
<dbReference type="PANTHER" id="PTHR42865">
    <property type="entry name" value="PROTON/GLUTAMATE-ASPARTATE SYMPORTER"/>
    <property type="match status" value="1"/>
</dbReference>
<reference evidence="7 8" key="1">
    <citation type="submission" date="2016-10" db="EMBL/GenBank/DDBJ databases">
        <authorList>
            <person name="de Groot N.N."/>
        </authorList>
    </citation>
    <scope>NUCLEOTIDE SEQUENCE [LARGE SCALE GENOMIC DNA]</scope>
    <source>
        <strain evidence="7 8">DSM 2895</strain>
    </source>
</reference>
<dbReference type="PANTHER" id="PTHR42865:SF8">
    <property type="entry name" value="SERINE_THREONINE TRANSPORTER SSTT"/>
    <property type="match status" value="1"/>
</dbReference>
<dbReference type="GO" id="GO:0005295">
    <property type="term" value="F:neutral L-amino acid:sodium symporter activity"/>
    <property type="evidence" value="ECO:0007669"/>
    <property type="project" value="TreeGrafter"/>
</dbReference>
<feature type="transmembrane region" description="Helical" evidence="6">
    <location>
        <begin position="172"/>
        <end position="192"/>
    </location>
</feature>
<organism evidence="7 8">
    <name type="scientific">Aneurinibacillus migulanus</name>
    <name type="common">Bacillus migulanus</name>
    <dbReference type="NCBI Taxonomy" id="47500"/>
    <lineage>
        <taxon>Bacteria</taxon>
        <taxon>Bacillati</taxon>
        <taxon>Bacillota</taxon>
        <taxon>Bacilli</taxon>
        <taxon>Bacillales</taxon>
        <taxon>Paenibacillaceae</taxon>
        <taxon>Aneurinibacillus group</taxon>
        <taxon>Aneurinibacillus</taxon>
    </lineage>
</organism>